<sequence length="208" mass="21488">MYSTTIAACAALLIAGSTTQASADGTGERPERPVRGIAGYQGHENIRVTGKNNNVAGNDLIIGDNNTSGTGHAIGPATQLTPFTNCINIQNASDTPFTNGQAEFLNTAKGAITRPLPTTLAPNETAVVCAKSVDLLLGLWASYDIKSANVDTNVAFNMTNLGPSEPSYSIQQPASPYSAGLITRTTDGSYFNSTSFLVDCPGPGGCTP</sequence>
<evidence type="ECO:0000313" key="2">
    <source>
        <dbReference type="EMBL" id="GAA3594961.1"/>
    </source>
</evidence>
<dbReference type="Proteomes" id="UP001500707">
    <property type="component" value="Unassembled WGS sequence"/>
</dbReference>
<evidence type="ECO:0000256" key="1">
    <source>
        <dbReference type="SAM" id="SignalP"/>
    </source>
</evidence>
<name>A0ABP6Z578_9ACTN</name>
<gene>
    <name evidence="2" type="ORF">GCM10022295_90290</name>
</gene>
<evidence type="ECO:0000313" key="3">
    <source>
        <dbReference type="Proteomes" id="UP001500707"/>
    </source>
</evidence>
<dbReference type="EMBL" id="BAABCE010000036">
    <property type="protein sequence ID" value="GAA3594961.1"/>
    <property type="molecule type" value="Genomic_DNA"/>
</dbReference>
<proteinExistence type="predicted"/>
<feature type="signal peptide" evidence="1">
    <location>
        <begin position="1"/>
        <end position="23"/>
    </location>
</feature>
<organism evidence="2 3">
    <name type="scientific">Streptomyces osmaniensis</name>
    <dbReference type="NCBI Taxonomy" id="593134"/>
    <lineage>
        <taxon>Bacteria</taxon>
        <taxon>Bacillati</taxon>
        <taxon>Actinomycetota</taxon>
        <taxon>Actinomycetes</taxon>
        <taxon>Kitasatosporales</taxon>
        <taxon>Streptomycetaceae</taxon>
        <taxon>Streptomyces</taxon>
    </lineage>
</organism>
<keyword evidence="3" id="KW-1185">Reference proteome</keyword>
<comment type="caution">
    <text evidence="2">The sequence shown here is derived from an EMBL/GenBank/DDBJ whole genome shotgun (WGS) entry which is preliminary data.</text>
</comment>
<protein>
    <recommendedName>
        <fullName evidence="4">Secreted protein</fullName>
    </recommendedName>
</protein>
<evidence type="ECO:0008006" key="4">
    <source>
        <dbReference type="Google" id="ProtNLM"/>
    </source>
</evidence>
<keyword evidence="1" id="KW-0732">Signal</keyword>
<reference evidence="3" key="1">
    <citation type="journal article" date="2019" name="Int. J. Syst. Evol. Microbiol.">
        <title>The Global Catalogue of Microorganisms (GCM) 10K type strain sequencing project: providing services to taxonomists for standard genome sequencing and annotation.</title>
        <authorList>
            <consortium name="The Broad Institute Genomics Platform"/>
            <consortium name="The Broad Institute Genome Sequencing Center for Infectious Disease"/>
            <person name="Wu L."/>
            <person name="Ma J."/>
        </authorList>
    </citation>
    <scope>NUCLEOTIDE SEQUENCE [LARGE SCALE GENOMIC DNA]</scope>
    <source>
        <strain evidence="3">JCM 17656</strain>
    </source>
</reference>
<accession>A0ABP6Z578</accession>
<feature type="chain" id="PRO_5047397714" description="Secreted protein" evidence="1">
    <location>
        <begin position="24"/>
        <end position="208"/>
    </location>
</feature>